<reference evidence="2 3" key="1">
    <citation type="submission" date="2024-03" db="EMBL/GenBank/DDBJ databases">
        <title>A high-quality draft genome sequence of Diaporthe vaccinii, a causative agent of upright dieback and viscid rot disease in cranberry plants.</title>
        <authorList>
            <person name="Sarrasin M."/>
            <person name="Lang B.F."/>
            <person name="Burger G."/>
        </authorList>
    </citation>
    <scope>NUCLEOTIDE SEQUENCE [LARGE SCALE GENOMIC DNA]</scope>
    <source>
        <strain evidence="2 3">IS7</strain>
    </source>
</reference>
<gene>
    <name evidence="2" type="ORF">FJTKL_06234</name>
</gene>
<feature type="region of interest" description="Disordered" evidence="1">
    <location>
        <begin position="55"/>
        <end position="96"/>
    </location>
</feature>
<comment type="caution">
    <text evidence="2">The sequence shown here is derived from an EMBL/GenBank/DDBJ whole genome shotgun (WGS) entry which is preliminary data.</text>
</comment>
<keyword evidence="3" id="KW-1185">Reference proteome</keyword>
<evidence type="ECO:0000313" key="2">
    <source>
        <dbReference type="EMBL" id="KAL2272678.1"/>
    </source>
</evidence>
<accession>A0ABR4DQL8</accession>
<dbReference type="Proteomes" id="UP001600888">
    <property type="component" value="Unassembled WGS sequence"/>
</dbReference>
<proteinExistence type="predicted"/>
<protein>
    <submittedName>
        <fullName evidence="2">Uncharacterized protein</fullName>
    </submittedName>
</protein>
<dbReference type="EMBL" id="JBAWTH010000221">
    <property type="protein sequence ID" value="KAL2272678.1"/>
    <property type="molecule type" value="Genomic_DNA"/>
</dbReference>
<organism evidence="2 3">
    <name type="scientific">Diaporthe vaccinii</name>
    <dbReference type="NCBI Taxonomy" id="105482"/>
    <lineage>
        <taxon>Eukaryota</taxon>
        <taxon>Fungi</taxon>
        <taxon>Dikarya</taxon>
        <taxon>Ascomycota</taxon>
        <taxon>Pezizomycotina</taxon>
        <taxon>Sordariomycetes</taxon>
        <taxon>Sordariomycetidae</taxon>
        <taxon>Diaporthales</taxon>
        <taxon>Diaporthaceae</taxon>
        <taxon>Diaporthe</taxon>
        <taxon>Diaporthe eres species complex</taxon>
    </lineage>
</organism>
<name>A0ABR4DQL8_9PEZI</name>
<evidence type="ECO:0000313" key="3">
    <source>
        <dbReference type="Proteomes" id="UP001600888"/>
    </source>
</evidence>
<sequence>MVTPPTGSRILGGADCKANQHVGTQASWWICTQFGDCICSGYWCCPNPTSAPPGYQNPKDPSSGGYSAPTTTIGPGTTTTSAPPTTPPTPETPITRGDVDCFDEADFPGHADIQSGDQDDFSQAFSNLRGSVGDDDTIGPGDGAVTLRRTDSHGVNYDYSCSWVPGCVTEVDRQSFGFPLGSPSEITAYLFVREDYTKCEWLP</sequence>
<feature type="compositionally biased region" description="Low complexity" evidence="1">
    <location>
        <begin position="67"/>
        <end position="83"/>
    </location>
</feature>
<evidence type="ECO:0000256" key="1">
    <source>
        <dbReference type="SAM" id="MobiDB-lite"/>
    </source>
</evidence>